<comment type="similarity">
    <text evidence="2">Belongs to the NADH:flavin oxidoreductase/NADH oxidase family.</text>
</comment>
<dbReference type="Proteomes" id="UP000620559">
    <property type="component" value="Unassembled WGS sequence"/>
</dbReference>
<evidence type="ECO:0000256" key="2">
    <source>
        <dbReference type="ARBA" id="ARBA00005979"/>
    </source>
</evidence>
<evidence type="ECO:0000313" key="6">
    <source>
        <dbReference type="Proteomes" id="UP000620559"/>
    </source>
</evidence>
<dbReference type="InterPro" id="IPR001155">
    <property type="entry name" value="OxRdtase_FMN_N"/>
</dbReference>
<organism evidence="5 6">
    <name type="scientific">Plectonema cf. radiosum LEGE 06105</name>
    <dbReference type="NCBI Taxonomy" id="945769"/>
    <lineage>
        <taxon>Bacteria</taxon>
        <taxon>Bacillati</taxon>
        <taxon>Cyanobacteriota</taxon>
        <taxon>Cyanophyceae</taxon>
        <taxon>Oscillatoriophycideae</taxon>
        <taxon>Oscillatoriales</taxon>
        <taxon>Microcoleaceae</taxon>
        <taxon>Plectonema</taxon>
    </lineage>
</organism>
<dbReference type="PANTHER" id="PTHR22893:SF91">
    <property type="entry name" value="NADPH DEHYDROGENASE 2-RELATED"/>
    <property type="match status" value="1"/>
</dbReference>
<feature type="domain" description="NADH:flavin oxidoreductase/NADH oxidase N-terminal" evidence="4">
    <location>
        <begin position="10"/>
        <end position="342"/>
    </location>
</feature>
<dbReference type="CDD" id="cd02933">
    <property type="entry name" value="OYE_like_FMN"/>
    <property type="match status" value="1"/>
</dbReference>
<proteinExistence type="inferred from homology"/>
<protein>
    <submittedName>
        <fullName evidence="5">Alkene reductase</fullName>
    </submittedName>
</protein>
<accession>A0A8J7F4I7</accession>
<evidence type="ECO:0000313" key="5">
    <source>
        <dbReference type="EMBL" id="MBE9215908.1"/>
    </source>
</evidence>
<dbReference type="PANTHER" id="PTHR22893">
    <property type="entry name" value="NADH OXIDOREDUCTASE-RELATED"/>
    <property type="match status" value="1"/>
</dbReference>
<keyword evidence="6" id="KW-1185">Reference proteome</keyword>
<evidence type="ECO:0000256" key="3">
    <source>
        <dbReference type="ARBA" id="ARBA00023002"/>
    </source>
</evidence>
<evidence type="ECO:0000259" key="4">
    <source>
        <dbReference type="Pfam" id="PF00724"/>
    </source>
</evidence>
<comment type="caution">
    <text evidence="5">The sequence shown here is derived from an EMBL/GenBank/DDBJ whole genome shotgun (WGS) entry which is preliminary data.</text>
</comment>
<sequence length="372" mass="41352">MTSTTNLTHLLSPFNITDLSLKNRVVMAPLTRSRAGSERIPNALMAEYYAQRAGAGLIITEGTTISKQANGWRHTPGIYTEAQTQAWKQVVDAVHAKGTPIFLQLWHTGRASHSSFQENNQLPVAPSAIKIEGSEAHTAKGKQPHETPRALETQEIPQVVEDYRQAAANAKQAGFDGVEIHGANGYIIDEFLQSKTNHRTDKYGGSLENRYRFLKEIVESILTVWNASRVGVRLSPNGNYNDMGSPDFRETFTYVAQQLNQYGLGYLHMIDGLEFGFHELGEPMTLTEIRKVYDGTLMGNCGYDRESAEKAIASGEADLIAFGRSIISNPDLVARFANNWQLNPDPEPAIWYSFEAKGYTDFPTYEESEVAV</sequence>
<dbReference type="Gene3D" id="3.20.20.70">
    <property type="entry name" value="Aldolase class I"/>
    <property type="match status" value="1"/>
</dbReference>
<gene>
    <name evidence="5" type="ORF">IQ247_25140</name>
</gene>
<name>A0A8J7F4I7_9CYAN</name>
<dbReference type="EMBL" id="JADEWL010000125">
    <property type="protein sequence ID" value="MBE9215908.1"/>
    <property type="molecule type" value="Genomic_DNA"/>
</dbReference>
<reference evidence="5" key="1">
    <citation type="submission" date="2020-10" db="EMBL/GenBank/DDBJ databases">
        <authorList>
            <person name="Castelo-Branco R."/>
            <person name="Eusebio N."/>
            <person name="Adriana R."/>
            <person name="Vieira A."/>
            <person name="Brugerolle De Fraissinette N."/>
            <person name="Rezende De Castro R."/>
            <person name="Schneider M.P."/>
            <person name="Vasconcelos V."/>
            <person name="Leao P.N."/>
        </authorList>
    </citation>
    <scope>NUCLEOTIDE SEQUENCE</scope>
    <source>
        <strain evidence="5">LEGE 06105</strain>
    </source>
</reference>
<comment type="cofactor">
    <cofactor evidence="1">
        <name>FMN</name>
        <dbReference type="ChEBI" id="CHEBI:58210"/>
    </cofactor>
</comment>
<evidence type="ECO:0000256" key="1">
    <source>
        <dbReference type="ARBA" id="ARBA00001917"/>
    </source>
</evidence>
<dbReference type="InterPro" id="IPR045247">
    <property type="entry name" value="Oye-like"/>
</dbReference>
<keyword evidence="3" id="KW-0560">Oxidoreductase</keyword>
<dbReference type="FunFam" id="3.20.20.70:FF:000059">
    <property type="entry name" value="N-ethylmaleimide reductase, FMN-linked"/>
    <property type="match status" value="1"/>
</dbReference>
<dbReference type="Pfam" id="PF00724">
    <property type="entry name" value="Oxidored_FMN"/>
    <property type="match status" value="1"/>
</dbReference>
<dbReference type="GO" id="GO:0005829">
    <property type="term" value="C:cytosol"/>
    <property type="evidence" value="ECO:0007669"/>
    <property type="project" value="UniProtKB-ARBA"/>
</dbReference>
<dbReference type="InterPro" id="IPR013785">
    <property type="entry name" value="Aldolase_TIM"/>
</dbReference>
<dbReference type="GO" id="GO:0010181">
    <property type="term" value="F:FMN binding"/>
    <property type="evidence" value="ECO:0007669"/>
    <property type="project" value="InterPro"/>
</dbReference>
<dbReference type="GO" id="GO:0016628">
    <property type="term" value="F:oxidoreductase activity, acting on the CH-CH group of donors, NAD or NADP as acceptor"/>
    <property type="evidence" value="ECO:0007669"/>
    <property type="project" value="UniProtKB-ARBA"/>
</dbReference>
<dbReference type="RefSeq" id="WP_193924191.1">
    <property type="nucleotide sequence ID" value="NZ_JADEWL010000125.1"/>
</dbReference>
<dbReference type="AlphaFoldDB" id="A0A8J7F4I7"/>
<dbReference type="SUPFAM" id="SSF51395">
    <property type="entry name" value="FMN-linked oxidoreductases"/>
    <property type="match status" value="1"/>
</dbReference>